<evidence type="ECO:0000313" key="8">
    <source>
        <dbReference type="EMBL" id="SHG71169.1"/>
    </source>
</evidence>
<dbReference type="OrthoDB" id="5295945at2"/>
<gene>
    <name evidence="8" type="ORF">SAMN04488530_1065</name>
</gene>
<dbReference type="InterPro" id="IPR006675">
    <property type="entry name" value="HDIG_dom"/>
</dbReference>
<evidence type="ECO:0000256" key="1">
    <source>
        <dbReference type="ARBA" id="ARBA00012506"/>
    </source>
</evidence>
<dbReference type="Pfam" id="PF01966">
    <property type="entry name" value="HD"/>
    <property type="match status" value="1"/>
</dbReference>
<dbReference type="NCBIfam" id="TIGR00488">
    <property type="entry name" value="bis(5'-nucleosyl)-tetraphosphatase (symmetrical) YqeK"/>
    <property type="match status" value="1"/>
</dbReference>
<evidence type="ECO:0000256" key="6">
    <source>
        <dbReference type="ARBA" id="ARBA00049417"/>
    </source>
</evidence>
<proteinExistence type="predicted"/>
<dbReference type="SUPFAM" id="SSF109604">
    <property type="entry name" value="HD-domain/PDEase-like"/>
    <property type="match status" value="1"/>
</dbReference>
<dbReference type="InterPro" id="IPR003607">
    <property type="entry name" value="HD/PDEase_dom"/>
</dbReference>
<keyword evidence="2" id="KW-0479">Metal-binding</keyword>
<keyword evidence="3" id="KW-0547">Nucleotide-binding</keyword>
<dbReference type="GO" id="GO:0000166">
    <property type="term" value="F:nucleotide binding"/>
    <property type="evidence" value="ECO:0007669"/>
    <property type="project" value="UniProtKB-KW"/>
</dbReference>
<dbReference type="RefSeq" id="WP_073124514.1">
    <property type="nucleotide sequence ID" value="NZ_BAABCH010000022.1"/>
</dbReference>
<dbReference type="EMBL" id="FQWX01000006">
    <property type="protein sequence ID" value="SHG71169.1"/>
    <property type="molecule type" value="Genomic_DNA"/>
</dbReference>
<dbReference type="SMART" id="SM00471">
    <property type="entry name" value="HDc"/>
    <property type="match status" value="1"/>
</dbReference>
<feature type="domain" description="HD" evidence="7">
    <location>
        <begin position="18"/>
        <end position="133"/>
    </location>
</feature>
<evidence type="ECO:0000259" key="7">
    <source>
        <dbReference type="PROSITE" id="PS51831"/>
    </source>
</evidence>
<dbReference type="InterPro" id="IPR051094">
    <property type="entry name" value="Diverse_Catalytic_Enzymes"/>
</dbReference>
<evidence type="ECO:0000256" key="4">
    <source>
        <dbReference type="ARBA" id="ARBA00022801"/>
    </source>
</evidence>
<dbReference type="EC" id="3.6.1.41" evidence="1"/>
<protein>
    <recommendedName>
        <fullName evidence="1">bis(5'-nucleosyl)-tetraphosphatase (symmetrical)</fullName>
        <ecNumber evidence="1">3.6.1.41</ecNumber>
    </recommendedName>
</protein>
<dbReference type="NCBIfam" id="TIGR00277">
    <property type="entry name" value="HDIG"/>
    <property type="match status" value="1"/>
</dbReference>
<dbReference type="Gene3D" id="1.10.3210.10">
    <property type="entry name" value="Hypothetical protein af1432"/>
    <property type="match status" value="1"/>
</dbReference>
<evidence type="ECO:0000256" key="5">
    <source>
        <dbReference type="ARBA" id="ARBA00023004"/>
    </source>
</evidence>
<evidence type="ECO:0000313" key="9">
    <source>
        <dbReference type="Proteomes" id="UP000243255"/>
    </source>
</evidence>
<dbReference type="PANTHER" id="PTHR35795">
    <property type="entry name" value="SLR1885 PROTEIN"/>
    <property type="match status" value="1"/>
</dbReference>
<dbReference type="PANTHER" id="PTHR35795:SF1">
    <property type="entry name" value="BIS(5'-NUCLEOSYL)-TETRAPHOSPHATASE, SYMMETRICAL"/>
    <property type="match status" value="1"/>
</dbReference>
<dbReference type="GO" id="GO:0046872">
    <property type="term" value="F:metal ion binding"/>
    <property type="evidence" value="ECO:0007669"/>
    <property type="project" value="UniProtKB-KW"/>
</dbReference>
<dbReference type="InterPro" id="IPR006674">
    <property type="entry name" value="HD_domain"/>
</dbReference>
<name>A0A1M5M2M4_9FIRM</name>
<dbReference type="InterPro" id="IPR005249">
    <property type="entry name" value="YqeK"/>
</dbReference>
<keyword evidence="4 8" id="KW-0378">Hydrolase</keyword>
<dbReference type="Proteomes" id="UP000243255">
    <property type="component" value="Unassembled WGS sequence"/>
</dbReference>
<keyword evidence="5" id="KW-0408">Iron</keyword>
<dbReference type="CDD" id="cd00077">
    <property type="entry name" value="HDc"/>
    <property type="match status" value="1"/>
</dbReference>
<dbReference type="AlphaFoldDB" id="A0A1M5M2M4"/>
<evidence type="ECO:0000256" key="2">
    <source>
        <dbReference type="ARBA" id="ARBA00022723"/>
    </source>
</evidence>
<keyword evidence="9" id="KW-1185">Reference proteome</keyword>
<comment type="catalytic activity">
    <reaction evidence="6">
        <text>P(1),P(4)-bis(5'-adenosyl) tetraphosphate + H2O = 2 ADP + 2 H(+)</text>
        <dbReference type="Rhea" id="RHEA:24252"/>
        <dbReference type="ChEBI" id="CHEBI:15377"/>
        <dbReference type="ChEBI" id="CHEBI:15378"/>
        <dbReference type="ChEBI" id="CHEBI:58141"/>
        <dbReference type="ChEBI" id="CHEBI:456216"/>
        <dbReference type="EC" id="3.6.1.41"/>
    </reaction>
</comment>
<reference evidence="9" key="1">
    <citation type="submission" date="2016-11" db="EMBL/GenBank/DDBJ databases">
        <authorList>
            <person name="Varghese N."/>
            <person name="Submissions S."/>
        </authorList>
    </citation>
    <scope>NUCLEOTIDE SEQUENCE [LARGE SCALE GENOMIC DNA]</scope>
    <source>
        <strain evidence="9">DSM 2635</strain>
    </source>
</reference>
<evidence type="ECO:0000256" key="3">
    <source>
        <dbReference type="ARBA" id="ARBA00022741"/>
    </source>
</evidence>
<dbReference type="STRING" id="1121321.SAMN04488530_1065"/>
<dbReference type="PROSITE" id="PS51831">
    <property type="entry name" value="HD"/>
    <property type="match status" value="1"/>
</dbReference>
<accession>A0A1M5M2M4</accession>
<sequence length="190" mass="21992">MNLDNINKKLKEMLTEGRFEHSLNVAKCAEKLCDIYDCDKEKAYLAGMVHDCAKCLNEKQVEDYVEKYEIYLDPLEENNLALSHSAIGSYIAEYELGIKDEDIINSIKYHTTGREEMSILEKIIYIADLIEEERKFPAADELRKLAYAGELDKAILTSFNNTLKYVIENDELIHTRTVSARNYMMQEMSL</sequence>
<dbReference type="GO" id="GO:0008803">
    <property type="term" value="F:bis(5'-nucleosyl)-tetraphosphatase (symmetrical) activity"/>
    <property type="evidence" value="ECO:0007669"/>
    <property type="project" value="UniProtKB-EC"/>
</dbReference>
<organism evidence="8 9">
    <name type="scientific">Asaccharospora irregularis DSM 2635</name>
    <dbReference type="NCBI Taxonomy" id="1121321"/>
    <lineage>
        <taxon>Bacteria</taxon>
        <taxon>Bacillati</taxon>
        <taxon>Bacillota</taxon>
        <taxon>Clostridia</taxon>
        <taxon>Peptostreptococcales</taxon>
        <taxon>Peptostreptococcaceae</taxon>
        <taxon>Asaccharospora</taxon>
    </lineage>
</organism>